<organism evidence="3 4">
    <name type="scientific">Mycolicibacterium wolinskyi</name>
    <dbReference type="NCBI Taxonomy" id="59750"/>
    <lineage>
        <taxon>Bacteria</taxon>
        <taxon>Bacillati</taxon>
        <taxon>Actinomycetota</taxon>
        <taxon>Actinomycetes</taxon>
        <taxon>Mycobacteriales</taxon>
        <taxon>Mycobacteriaceae</taxon>
        <taxon>Mycolicibacterium</taxon>
    </lineage>
</organism>
<sequence>MPLKKDDSGRRWVEMEFLVPGTPEQVWQAIATGPGMSAWFTPTTVEEHVGGAITFDFGDADCGDPSPPGVVTGWEPPVRFAYEEPGWNGDAPPVATEVVVTSRSGDSCVVRMVHSLFTEKDDWDDELESFEGGWPGFFEVLRIYLKHYAGQPAATAHAMTGHPADMPNLWRRLTTALNAKGAIVGDRVETPAGSPRLSGVVERVKQDAQTCEMMLRLDEPGPGVAVLGSCPVGAETRAMVTLFLYGPDAAATADTERPRWTGWLSELVAGDKAAT</sequence>
<dbReference type="STRING" id="59750.AWC31_27905"/>
<dbReference type="EMBL" id="LGTW01000017">
    <property type="protein sequence ID" value="KWX21756.1"/>
    <property type="molecule type" value="Genomic_DNA"/>
</dbReference>
<evidence type="ECO:0000313" key="4">
    <source>
        <dbReference type="Proteomes" id="UP000070612"/>
    </source>
</evidence>
<reference evidence="3 4" key="1">
    <citation type="submission" date="2015-07" db="EMBL/GenBank/DDBJ databases">
        <title>A draft genome sequence of Mycobacterium wolinskyi.</title>
        <authorList>
            <person name="de Man T.J."/>
            <person name="Perry K.A."/>
            <person name="Coulliette A.D."/>
            <person name="Jensen B."/>
            <person name="Toney N.C."/>
            <person name="Limbago B.M."/>
            <person name="Noble-Wang J."/>
        </authorList>
    </citation>
    <scope>NUCLEOTIDE SEQUENCE [LARGE SCALE GENOMIC DNA]</scope>
    <source>
        <strain evidence="3 4">CDC_01</strain>
    </source>
</reference>
<dbReference type="InterPro" id="IPR023393">
    <property type="entry name" value="START-like_dom_sf"/>
</dbReference>
<dbReference type="InterPro" id="IPR013538">
    <property type="entry name" value="ASHA1/2-like_C"/>
</dbReference>
<dbReference type="Proteomes" id="UP000070612">
    <property type="component" value="Unassembled WGS sequence"/>
</dbReference>
<proteinExistence type="inferred from homology"/>
<protein>
    <submittedName>
        <fullName evidence="3">ATPase</fullName>
    </submittedName>
</protein>
<dbReference type="Pfam" id="PF08327">
    <property type="entry name" value="AHSA1"/>
    <property type="match status" value="1"/>
</dbReference>
<dbReference type="CDD" id="cd07814">
    <property type="entry name" value="SRPBCC_CalC_Aha1-like"/>
    <property type="match status" value="1"/>
</dbReference>
<comment type="caution">
    <text evidence="3">The sequence shown here is derived from an EMBL/GenBank/DDBJ whole genome shotgun (WGS) entry which is preliminary data.</text>
</comment>
<dbReference type="SUPFAM" id="SSF55961">
    <property type="entry name" value="Bet v1-like"/>
    <property type="match status" value="1"/>
</dbReference>
<keyword evidence="4" id="KW-1185">Reference proteome</keyword>
<accession>A0A132PHE8</accession>
<evidence type="ECO:0000259" key="2">
    <source>
        <dbReference type="Pfam" id="PF08327"/>
    </source>
</evidence>
<evidence type="ECO:0000313" key="3">
    <source>
        <dbReference type="EMBL" id="KWX21756.1"/>
    </source>
</evidence>
<dbReference type="RefSeq" id="WP_067853029.1">
    <property type="nucleotide sequence ID" value="NZ_LGTW01000017.1"/>
</dbReference>
<dbReference type="PATRIC" id="fig|59750.3.peg.1980"/>
<dbReference type="Gene3D" id="3.30.530.20">
    <property type="match status" value="1"/>
</dbReference>
<comment type="similarity">
    <text evidence="1">Belongs to the AHA1 family.</text>
</comment>
<name>A0A132PHE8_9MYCO</name>
<dbReference type="AlphaFoldDB" id="A0A132PHE8"/>
<feature type="domain" description="Activator of Hsp90 ATPase homologue 1/2-like C-terminal" evidence="2">
    <location>
        <begin position="22"/>
        <end position="145"/>
    </location>
</feature>
<evidence type="ECO:0000256" key="1">
    <source>
        <dbReference type="ARBA" id="ARBA00006817"/>
    </source>
</evidence>
<gene>
    <name evidence="3" type="ORF">AFM11_23140</name>
</gene>